<evidence type="ECO:0000313" key="1">
    <source>
        <dbReference type="EMBL" id="PKB98231.1"/>
    </source>
</evidence>
<comment type="caution">
    <text evidence="1">The sequence shown here is derived from an EMBL/GenBank/DDBJ whole genome shotgun (WGS) entry which is preliminary data.</text>
</comment>
<dbReference type="Proteomes" id="UP000232722">
    <property type="component" value="Unassembled WGS sequence"/>
</dbReference>
<proteinExistence type="predicted"/>
<accession>A0A2N0NUI7</accession>
<reference evidence="1 2" key="2">
    <citation type="submission" date="2017-09" db="EMBL/GenBank/DDBJ databases">
        <title>Extensive intraspecific genome diversity in a model arbuscular mycorrhizal fungus.</title>
        <authorList>
            <person name="Chen E.C."/>
            <person name="Morin E."/>
            <person name="Beaudet D."/>
            <person name="Noel J."/>
            <person name="Ndikumana S."/>
            <person name="Charron P."/>
            <person name="St-Onge C."/>
            <person name="Giorgi J."/>
            <person name="Grigoriev I.V."/>
            <person name="Roux C."/>
            <person name="Martin F.M."/>
            <person name="Corradi N."/>
        </authorList>
    </citation>
    <scope>NUCLEOTIDE SEQUENCE [LARGE SCALE GENOMIC DNA]</scope>
    <source>
        <strain evidence="1 2">A5</strain>
    </source>
</reference>
<name>A0A2N0NUI7_9GLOM</name>
<dbReference type="EMBL" id="LLXJ01002736">
    <property type="protein sequence ID" value="PKB98231.1"/>
    <property type="molecule type" value="Genomic_DNA"/>
</dbReference>
<organism evidence="1 2">
    <name type="scientific">Rhizophagus irregularis</name>
    <dbReference type="NCBI Taxonomy" id="588596"/>
    <lineage>
        <taxon>Eukaryota</taxon>
        <taxon>Fungi</taxon>
        <taxon>Fungi incertae sedis</taxon>
        <taxon>Mucoromycota</taxon>
        <taxon>Glomeromycotina</taxon>
        <taxon>Glomeromycetes</taxon>
        <taxon>Glomerales</taxon>
        <taxon>Glomeraceae</taxon>
        <taxon>Rhizophagus</taxon>
    </lineage>
</organism>
<dbReference type="AlphaFoldDB" id="A0A2N0NUI7"/>
<reference evidence="1 2" key="1">
    <citation type="submission" date="2016-04" db="EMBL/GenBank/DDBJ databases">
        <title>Genome analyses suggest a sexual origin of heterokaryosis in a supposedly ancient asexual fungus.</title>
        <authorList>
            <person name="Ropars J."/>
            <person name="Sedzielewska K."/>
            <person name="Noel J."/>
            <person name="Charron P."/>
            <person name="Farinelli L."/>
            <person name="Marton T."/>
            <person name="Kruger M."/>
            <person name="Pelin A."/>
            <person name="Brachmann A."/>
            <person name="Corradi N."/>
        </authorList>
    </citation>
    <scope>NUCLEOTIDE SEQUENCE [LARGE SCALE GENOMIC DNA]</scope>
    <source>
        <strain evidence="1 2">A5</strain>
    </source>
</reference>
<evidence type="ECO:0000313" key="2">
    <source>
        <dbReference type="Proteomes" id="UP000232722"/>
    </source>
</evidence>
<sequence>MDKIKLNRTSEKRFSNIQTHPRAIYTSRLLSFKNLPEPTNSDVIKTTLHSECFDCQLEELDLDDINQDEENKY</sequence>
<gene>
    <name evidence="1" type="ORF">RhiirA5_431707</name>
</gene>
<protein>
    <submittedName>
        <fullName evidence="1">Uncharacterized protein</fullName>
    </submittedName>
</protein>